<comment type="caution">
    <text evidence="1">The sequence shown here is derived from an EMBL/GenBank/DDBJ whole genome shotgun (WGS) entry which is preliminary data.</text>
</comment>
<reference evidence="1 2" key="1">
    <citation type="submission" date="2024-06" db="EMBL/GenBank/DDBJ databases">
        <title>Sorghum-associated microbial communities from plants grown in Nebraska, USA.</title>
        <authorList>
            <person name="Schachtman D."/>
        </authorList>
    </citation>
    <scope>NUCLEOTIDE SEQUENCE [LARGE SCALE GENOMIC DNA]</scope>
    <source>
        <strain evidence="1 2">2857</strain>
    </source>
</reference>
<keyword evidence="2" id="KW-1185">Reference proteome</keyword>
<dbReference type="Proteomes" id="UP001549257">
    <property type="component" value="Unassembled WGS sequence"/>
</dbReference>
<organism evidence="1 2">
    <name type="scientific">Conyzicola nivalis</name>
    <dbReference type="NCBI Taxonomy" id="1477021"/>
    <lineage>
        <taxon>Bacteria</taxon>
        <taxon>Bacillati</taxon>
        <taxon>Actinomycetota</taxon>
        <taxon>Actinomycetes</taxon>
        <taxon>Micrococcales</taxon>
        <taxon>Microbacteriaceae</taxon>
        <taxon>Conyzicola</taxon>
    </lineage>
</organism>
<protein>
    <recommendedName>
        <fullName evidence="3">Schlafen AlbA-2 domain-containing protein</fullName>
    </recommendedName>
</protein>
<evidence type="ECO:0008006" key="3">
    <source>
        <dbReference type="Google" id="ProtNLM"/>
    </source>
</evidence>
<accession>A0ABV2QKM4</accession>
<proteinExistence type="predicted"/>
<evidence type="ECO:0000313" key="2">
    <source>
        <dbReference type="Proteomes" id="UP001549257"/>
    </source>
</evidence>
<gene>
    <name evidence="1" type="ORF">ABIE21_001071</name>
</gene>
<dbReference type="EMBL" id="JBEPSJ010000001">
    <property type="protein sequence ID" value="MET4581581.1"/>
    <property type="molecule type" value="Genomic_DNA"/>
</dbReference>
<dbReference type="RefSeq" id="WP_354023748.1">
    <property type="nucleotide sequence ID" value="NZ_JBEPSJ010000001.1"/>
</dbReference>
<sequence>MNATQLEALVLEAVSRVQADGAREDDRIEFKRDWPDDKKARQLAGAANRSRGEWLVYVIGLDEKDGSIHSTATVDPADWWAQMESAFDEAAPELVRHLNIHVSEFDSVVALLFRTDRTPYVVKVPNGGAEREVPIRVGTRTRSAHRHELLQLLLPSAPVPILDALSASLRLGRPNYLGHDSNSIVQMSLDCQIYFEHLAPHPAFLPRHLARIAILGGNLRDWTEIHYSRPTNGPVVNFGVAMRADGIELSGPGTANIEATWTFPRERLSELGEVDSWRLRLEFGVAGTSRPAILEVEARHRTEELDASLAADGLFATGYLWTAHP</sequence>
<name>A0ABV2QKM4_9MICO</name>
<evidence type="ECO:0000313" key="1">
    <source>
        <dbReference type="EMBL" id="MET4581581.1"/>
    </source>
</evidence>